<proteinExistence type="predicted"/>
<dbReference type="EMBL" id="BGZK01000494">
    <property type="protein sequence ID" value="GBP47077.1"/>
    <property type="molecule type" value="Genomic_DNA"/>
</dbReference>
<name>A0A4C1WAA4_EUMVA</name>
<reference evidence="1 2" key="1">
    <citation type="journal article" date="2019" name="Commun. Biol.">
        <title>The bagworm genome reveals a unique fibroin gene that provides high tensile strength.</title>
        <authorList>
            <person name="Kono N."/>
            <person name="Nakamura H."/>
            <person name="Ohtoshi R."/>
            <person name="Tomita M."/>
            <person name="Numata K."/>
            <person name="Arakawa K."/>
        </authorList>
    </citation>
    <scope>NUCLEOTIDE SEQUENCE [LARGE SCALE GENOMIC DNA]</scope>
</reference>
<protein>
    <submittedName>
        <fullName evidence="1">Uncharacterized protein</fullName>
    </submittedName>
</protein>
<organism evidence="1 2">
    <name type="scientific">Eumeta variegata</name>
    <name type="common">Bagworm moth</name>
    <name type="synonym">Eumeta japonica</name>
    <dbReference type="NCBI Taxonomy" id="151549"/>
    <lineage>
        <taxon>Eukaryota</taxon>
        <taxon>Metazoa</taxon>
        <taxon>Ecdysozoa</taxon>
        <taxon>Arthropoda</taxon>
        <taxon>Hexapoda</taxon>
        <taxon>Insecta</taxon>
        <taxon>Pterygota</taxon>
        <taxon>Neoptera</taxon>
        <taxon>Endopterygota</taxon>
        <taxon>Lepidoptera</taxon>
        <taxon>Glossata</taxon>
        <taxon>Ditrysia</taxon>
        <taxon>Tineoidea</taxon>
        <taxon>Psychidae</taxon>
        <taxon>Oiketicinae</taxon>
        <taxon>Eumeta</taxon>
    </lineage>
</organism>
<evidence type="ECO:0000313" key="1">
    <source>
        <dbReference type="EMBL" id="GBP47077.1"/>
    </source>
</evidence>
<dbReference type="AlphaFoldDB" id="A0A4C1WAA4"/>
<keyword evidence="2" id="KW-1185">Reference proteome</keyword>
<gene>
    <name evidence="1" type="ORF">EVAR_29680_1</name>
</gene>
<comment type="caution">
    <text evidence="1">The sequence shown here is derived from an EMBL/GenBank/DDBJ whole genome shotgun (WGS) entry which is preliminary data.</text>
</comment>
<sequence>MFLPRRRRGDWVPYLRALGIRNSSDASTGPRVRFCVLPCVNRGPKRIRTRPVPQSWLPATLVIDVMTASRTNGLTARSPRHETYGKARLKLKLIGSSHVVRIDHSTDRFYNGALDQRATTNGSKFPINYYKGGLQIKTAFLSERPTTHWRLPWFVNVHGQWCSSLSGEQCVQRLQLTFNNEHLKSFDGTENLVTYATRIEMKNMRQGLFQQRVQIMSLVFAKRYKMAIDAPAI</sequence>
<accession>A0A4C1WAA4</accession>
<dbReference type="Proteomes" id="UP000299102">
    <property type="component" value="Unassembled WGS sequence"/>
</dbReference>
<evidence type="ECO:0000313" key="2">
    <source>
        <dbReference type="Proteomes" id="UP000299102"/>
    </source>
</evidence>